<organism evidence="3 4">
    <name type="scientific">Natronococcus jeotgali DSM 18795</name>
    <dbReference type="NCBI Taxonomy" id="1227498"/>
    <lineage>
        <taxon>Archaea</taxon>
        <taxon>Methanobacteriati</taxon>
        <taxon>Methanobacteriota</taxon>
        <taxon>Stenosarchaea group</taxon>
        <taxon>Halobacteria</taxon>
        <taxon>Halobacteriales</taxon>
        <taxon>Natrialbaceae</taxon>
        <taxon>Natronococcus</taxon>
    </lineage>
</organism>
<reference evidence="3 4" key="1">
    <citation type="journal article" date="2014" name="PLoS Genet.">
        <title>Phylogenetically driven sequencing of extremely halophilic archaea reveals strategies for static and dynamic osmo-response.</title>
        <authorList>
            <person name="Becker E.A."/>
            <person name="Seitzer P.M."/>
            <person name="Tritt A."/>
            <person name="Larsen D."/>
            <person name="Krusor M."/>
            <person name="Yao A.I."/>
            <person name="Wu D."/>
            <person name="Madern D."/>
            <person name="Eisen J.A."/>
            <person name="Darling A.E."/>
            <person name="Facciotti M.T."/>
        </authorList>
    </citation>
    <scope>NUCLEOTIDE SEQUENCE [LARGE SCALE GENOMIC DNA]</scope>
    <source>
        <strain evidence="3 4">DSM 18795</strain>
    </source>
</reference>
<dbReference type="RefSeq" id="WP_008426945.1">
    <property type="nucleotide sequence ID" value="NZ_AOIA01000162.1"/>
</dbReference>
<dbReference type="OrthoDB" id="339006at2157"/>
<feature type="region of interest" description="Disordered" evidence="1">
    <location>
        <begin position="1"/>
        <end position="21"/>
    </location>
</feature>
<keyword evidence="3" id="KW-0808">Transferase</keyword>
<accession>L9WT83</accession>
<dbReference type="Gene3D" id="3.40.630.30">
    <property type="match status" value="1"/>
</dbReference>
<evidence type="ECO:0000313" key="3">
    <source>
        <dbReference type="EMBL" id="ELY51513.1"/>
    </source>
</evidence>
<dbReference type="InterPro" id="IPR050276">
    <property type="entry name" value="MshD_Acetyltransferase"/>
</dbReference>
<dbReference type="SUPFAM" id="SSF55729">
    <property type="entry name" value="Acyl-CoA N-acyltransferases (Nat)"/>
    <property type="match status" value="1"/>
</dbReference>
<evidence type="ECO:0000256" key="1">
    <source>
        <dbReference type="SAM" id="MobiDB-lite"/>
    </source>
</evidence>
<proteinExistence type="predicted"/>
<evidence type="ECO:0000313" key="4">
    <source>
        <dbReference type="Proteomes" id="UP000011531"/>
    </source>
</evidence>
<comment type="caution">
    <text evidence="3">The sequence shown here is derived from an EMBL/GenBank/DDBJ whole genome shotgun (WGS) entry which is preliminary data.</text>
</comment>
<dbReference type="Pfam" id="PF00583">
    <property type="entry name" value="Acetyltransf_1"/>
    <property type="match status" value="1"/>
</dbReference>
<protein>
    <submittedName>
        <fullName evidence="3">N-acetyltransferase GCN5</fullName>
    </submittedName>
</protein>
<dbReference type="PANTHER" id="PTHR43617">
    <property type="entry name" value="L-AMINO ACID N-ACETYLTRANSFERASE"/>
    <property type="match status" value="1"/>
</dbReference>
<dbReference type="GO" id="GO:0008999">
    <property type="term" value="F:protein-N-terminal-alanine acetyltransferase activity"/>
    <property type="evidence" value="ECO:0007669"/>
    <property type="project" value="TreeGrafter"/>
</dbReference>
<dbReference type="STRING" id="1227498.C492_20570"/>
<dbReference type="InterPro" id="IPR000182">
    <property type="entry name" value="GNAT_dom"/>
</dbReference>
<dbReference type="CDD" id="cd04301">
    <property type="entry name" value="NAT_SF"/>
    <property type="match status" value="1"/>
</dbReference>
<gene>
    <name evidence="3" type="ORF">C492_20570</name>
</gene>
<feature type="domain" description="N-acetyltransferase" evidence="2">
    <location>
        <begin position="41"/>
        <end position="192"/>
    </location>
</feature>
<dbReference type="PROSITE" id="PS51186">
    <property type="entry name" value="GNAT"/>
    <property type="match status" value="1"/>
</dbReference>
<dbReference type="InterPro" id="IPR016181">
    <property type="entry name" value="Acyl_CoA_acyltransferase"/>
</dbReference>
<keyword evidence="4" id="KW-1185">Reference proteome</keyword>
<name>L9WT83_9EURY</name>
<dbReference type="PANTHER" id="PTHR43617:SF20">
    <property type="entry name" value="N-ALPHA-ACETYLTRANSFERASE RIMI"/>
    <property type="match status" value="1"/>
</dbReference>
<dbReference type="AlphaFoldDB" id="L9WT83"/>
<dbReference type="EMBL" id="AOIA01000162">
    <property type="protein sequence ID" value="ELY51513.1"/>
    <property type="molecule type" value="Genomic_DNA"/>
</dbReference>
<evidence type="ECO:0000259" key="2">
    <source>
        <dbReference type="PROSITE" id="PS51186"/>
    </source>
</evidence>
<dbReference type="Proteomes" id="UP000011531">
    <property type="component" value="Unassembled WGS sequence"/>
</dbReference>
<sequence length="203" mass="22609">MSSSDSRAAGACTGWDNSECRGTPYCPPRCPRFETKTGVSLLVRPSESDDLDSLVRMYDGFDQYSRSLGLPPNGESRIESWLERLMSAGWNLVAFDGGRAVGHVAVVPTESAEGKWKFIVFVHQEYQNEGVGSELLKQLVAYADERDGDELALEVSTGNERAITVYKNVGFEVIERGFSELSMALELRQPLTRRVRRPPAERD</sequence>